<sequence>MVLPTTMNHPSLLLFFLRLCPKVAPFAQLSEKKRQS</sequence>
<protein>
    <submittedName>
        <fullName evidence="1">Uncharacterized protein</fullName>
    </submittedName>
</protein>
<name>A0A9P1JSX4_9PROT</name>
<evidence type="ECO:0000313" key="2">
    <source>
        <dbReference type="Proteomes" id="UP000007319"/>
    </source>
</evidence>
<dbReference type="Proteomes" id="UP000007319">
    <property type="component" value="Chromosome"/>
</dbReference>
<accession>A0A9P1JSX4</accession>
<gene>
    <name evidence="1" type="ORF">AZOBR_180268</name>
</gene>
<evidence type="ECO:0000313" key="1">
    <source>
        <dbReference type="EMBL" id="CCC99198.1"/>
    </source>
</evidence>
<organism evidence="1 2">
    <name type="scientific">Azospirillum baldaniorum</name>
    <dbReference type="NCBI Taxonomy" id="1064539"/>
    <lineage>
        <taxon>Bacteria</taxon>
        <taxon>Pseudomonadati</taxon>
        <taxon>Pseudomonadota</taxon>
        <taxon>Alphaproteobacteria</taxon>
        <taxon>Rhodospirillales</taxon>
        <taxon>Azospirillaceae</taxon>
        <taxon>Azospirillum</taxon>
    </lineage>
</organism>
<dbReference type="EMBL" id="HE577327">
    <property type="protein sequence ID" value="CCC99198.1"/>
    <property type="molecule type" value="Genomic_DNA"/>
</dbReference>
<proteinExistence type="predicted"/>
<dbReference type="AlphaFoldDB" id="A0A9P1JSX4"/>
<reference evidence="1 2" key="1">
    <citation type="journal article" date="2011" name="PLoS Genet.">
        <title>Azospirillum genomes reveal transition of bacteria from aquatic to terrestrial environments.</title>
        <authorList>
            <person name="Wisniewski-Dye F."/>
            <person name="Borziak K."/>
            <person name="Khalsa-Moyers G."/>
            <person name="Alexandre G."/>
            <person name="Sukharnikov L.O."/>
            <person name="Wuichet K."/>
            <person name="Hurst G.B."/>
            <person name="McDonald W.H."/>
            <person name="Robertson J.S."/>
            <person name="Barbe V."/>
            <person name="Calteau A."/>
            <person name="Rouy Z."/>
            <person name="Mangenot S."/>
            <person name="Prigent-Combaret C."/>
            <person name="Normand P."/>
            <person name="Boyer M."/>
            <person name="Siguier P."/>
            <person name="Dessaux Y."/>
            <person name="Elmerich C."/>
            <person name="Condemine G."/>
            <person name="Krishnen G."/>
            <person name="Kennedy I."/>
            <person name="Paterson A.H."/>
            <person name="Gonzalez V."/>
            <person name="Mavingui P."/>
            <person name="Zhulin I.B."/>
        </authorList>
    </citation>
    <scope>NUCLEOTIDE SEQUENCE [LARGE SCALE GENOMIC DNA]</scope>
    <source>
        <strain evidence="1 2">Sp245</strain>
    </source>
</reference>
<dbReference type="KEGG" id="abs:AZOBR_180268"/>
<keyword evidence="2" id="KW-1185">Reference proteome</keyword>